<feature type="domain" description="NAC" evidence="7">
    <location>
        <begin position="5"/>
        <end position="159"/>
    </location>
</feature>
<dbReference type="Proteomes" id="UP000636709">
    <property type="component" value="Unassembled WGS sequence"/>
</dbReference>
<feature type="compositionally biased region" description="Low complexity" evidence="6">
    <location>
        <begin position="163"/>
        <end position="175"/>
    </location>
</feature>
<sequence>MASPAEEAVIFSTSDDASIALLRRLRAGATVPFVHHVDVCSAAPADLVADLAPAPGTDLAEDGYNSIWLFYCPKRFKNAQGKAIGHRQRAIAGGDTCWHSETAPKPVKGLEGATFCNLSFGRKEEGSSRSFNRMGWCMTEFDDKINGGGDHVLCKVHRSSSSLAKGKLKPSSGSSKSKKRKATGDHPQAPPSKTSVEQVDHQVQPPSLSGYEMTDFIPVDYESLFPTEEEQLQQNTLFPADEQHTLFAATEEQHNTLFPAAEEDQLQQNVMFTMDEFGLLDSDFTMDDLSSGQGDGVDYGACLPDSVFNMDEPSGIPEYCGHGAQQQLGQNTFFPAEEQQQNTMEELLRGLGCGEYGACTPTFEDLTRDDASIALLRRLRAGAAVHFVHHVDVCSAPPEDLVADLAPAPGTDLAGDGYNSIWYFYCPKRFKNAQGKPSGHRQRAIAGGDTCWHSETAPKPVKGLEGATFCNLSFGRKEGSGRLLYRVSITTFN</sequence>
<reference evidence="8" key="1">
    <citation type="submission" date="2020-07" db="EMBL/GenBank/DDBJ databases">
        <title>Genome sequence and genetic diversity analysis of an under-domesticated orphan crop, white fonio (Digitaria exilis).</title>
        <authorList>
            <person name="Bennetzen J.L."/>
            <person name="Chen S."/>
            <person name="Ma X."/>
            <person name="Wang X."/>
            <person name="Yssel A.E.J."/>
            <person name="Chaluvadi S.R."/>
            <person name="Johnson M."/>
            <person name="Gangashetty P."/>
            <person name="Hamidou F."/>
            <person name="Sanogo M.D."/>
            <person name="Zwaenepoel A."/>
            <person name="Wallace J."/>
            <person name="Van De Peer Y."/>
            <person name="Van Deynze A."/>
        </authorList>
    </citation>
    <scope>NUCLEOTIDE SEQUENCE</scope>
    <source>
        <tissue evidence="8">Leaves</tissue>
    </source>
</reference>
<accession>A0A835BPT4</accession>
<dbReference type="InterPro" id="IPR036093">
    <property type="entry name" value="NAC_dom_sf"/>
</dbReference>
<evidence type="ECO:0000256" key="4">
    <source>
        <dbReference type="ARBA" id="ARBA00023163"/>
    </source>
</evidence>
<dbReference type="OrthoDB" id="675031at2759"/>
<evidence type="ECO:0000256" key="5">
    <source>
        <dbReference type="ARBA" id="ARBA00023242"/>
    </source>
</evidence>
<evidence type="ECO:0000256" key="2">
    <source>
        <dbReference type="ARBA" id="ARBA00023015"/>
    </source>
</evidence>
<dbReference type="PROSITE" id="PS51005">
    <property type="entry name" value="NAC"/>
    <property type="match status" value="1"/>
</dbReference>
<comment type="caution">
    <text evidence="8">The sequence shown here is derived from an EMBL/GenBank/DDBJ whole genome shotgun (WGS) entry which is preliminary data.</text>
</comment>
<dbReference type="InterPro" id="IPR003441">
    <property type="entry name" value="NAC-dom"/>
</dbReference>
<dbReference type="GO" id="GO:0003677">
    <property type="term" value="F:DNA binding"/>
    <property type="evidence" value="ECO:0007669"/>
    <property type="project" value="UniProtKB-KW"/>
</dbReference>
<dbReference type="GO" id="GO:0005634">
    <property type="term" value="C:nucleus"/>
    <property type="evidence" value="ECO:0007669"/>
    <property type="project" value="UniProtKB-SubCell"/>
</dbReference>
<evidence type="ECO:0000259" key="7">
    <source>
        <dbReference type="PROSITE" id="PS51005"/>
    </source>
</evidence>
<evidence type="ECO:0000313" key="8">
    <source>
        <dbReference type="EMBL" id="KAF8708740.1"/>
    </source>
</evidence>
<dbReference type="SUPFAM" id="SSF101941">
    <property type="entry name" value="NAC domain"/>
    <property type="match status" value="2"/>
</dbReference>
<keyword evidence="3" id="KW-0238">DNA-binding</keyword>
<gene>
    <name evidence="8" type="ORF">HU200_030125</name>
</gene>
<dbReference type="AlphaFoldDB" id="A0A835BPT4"/>
<keyword evidence="4" id="KW-0804">Transcription</keyword>
<organism evidence="8 9">
    <name type="scientific">Digitaria exilis</name>
    <dbReference type="NCBI Taxonomy" id="1010633"/>
    <lineage>
        <taxon>Eukaryota</taxon>
        <taxon>Viridiplantae</taxon>
        <taxon>Streptophyta</taxon>
        <taxon>Embryophyta</taxon>
        <taxon>Tracheophyta</taxon>
        <taxon>Spermatophyta</taxon>
        <taxon>Magnoliopsida</taxon>
        <taxon>Liliopsida</taxon>
        <taxon>Poales</taxon>
        <taxon>Poaceae</taxon>
        <taxon>PACMAD clade</taxon>
        <taxon>Panicoideae</taxon>
        <taxon>Panicodae</taxon>
        <taxon>Paniceae</taxon>
        <taxon>Anthephorinae</taxon>
        <taxon>Digitaria</taxon>
    </lineage>
</organism>
<dbReference type="Gene3D" id="2.170.150.80">
    <property type="entry name" value="NAC domain"/>
    <property type="match status" value="2"/>
</dbReference>
<keyword evidence="9" id="KW-1185">Reference proteome</keyword>
<comment type="subcellular location">
    <subcellularLocation>
        <location evidence="1">Nucleus</location>
    </subcellularLocation>
</comment>
<evidence type="ECO:0000313" key="9">
    <source>
        <dbReference type="Proteomes" id="UP000636709"/>
    </source>
</evidence>
<dbReference type="GO" id="GO:0006355">
    <property type="term" value="P:regulation of DNA-templated transcription"/>
    <property type="evidence" value="ECO:0007669"/>
    <property type="project" value="InterPro"/>
</dbReference>
<name>A0A835BPT4_9POAL</name>
<dbReference type="PANTHER" id="PTHR31989">
    <property type="entry name" value="NAC DOMAIN-CONTAINING PROTEIN 82-RELATED"/>
    <property type="match status" value="1"/>
</dbReference>
<dbReference type="EMBL" id="JACEFO010001756">
    <property type="protein sequence ID" value="KAF8708740.1"/>
    <property type="molecule type" value="Genomic_DNA"/>
</dbReference>
<proteinExistence type="predicted"/>
<dbReference type="Pfam" id="PF02365">
    <property type="entry name" value="NAM"/>
    <property type="match status" value="2"/>
</dbReference>
<protein>
    <recommendedName>
        <fullName evidence="7">NAC domain-containing protein</fullName>
    </recommendedName>
</protein>
<keyword evidence="5" id="KW-0539">Nucleus</keyword>
<evidence type="ECO:0000256" key="6">
    <source>
        <dbReference type="SAM" id="MobiDB-lite"/>
    </source>
</evidence>
<keyword evidence="2" id="KW-0805">Transcription regulation</keyword>
<evidence type="ECO:0000256" key="1">
    <source>
        <dbReference type="ARBA" id="ARBA00004123"/>
    </source>
</evidence>
<feature type="region of interest" description="Disordered" evidence="6">
    <location>
        <begin position="163"/>
        <end position="211"/>
    </location>
</feature>
<evidence type="ECO:0000256" key="3">
    <source>
        <dbReference type="ARBA" id="ARBA00023125"/>
    </source>
</evidence>